<protein>
    <submittedName>
        <fullName evidence="1">Uncharacterized protein</fullName>
    </submittedName>
</protein>
<dbReference type="EMBL" id="UZAI01017383">
    <property type="protein sequence ID" value="VDP23947.1"/>
    <property type="molecule type" value="Genomic_DNA"/>
</dbReference>
<dbReference type="AlphaFoldDB" id="A0A183MN51"/>
<proteinExistence type="predicted"/>
<reference evidence="1 2" key="1">
    <citation type="submission" date="2018-11" db="EMBL/GenBank/DDBJ databases">
        <authorList>
            <consortium name="Pathogen Informatics"/>
        </authorList>
    </citation>
    <scope>NUCLEOTIDE SEQUENCE [LARGE SCALE GENOMIC DNA]</scope>
    <source>
        <strain evidence="1 2">Zambia</strain>
    </source>
</reference>
<accession>A0A183MN51</accession>
<keyword evidence="2" id="KW-1185">Reference proteome</keyword>
<dbReference type="Proteomes" id="UP000277204">
    <property type="component" value="Unassembled WGS sequence"/>
</dbReference>
<organism evidence="1 2">
    <name type="scientific">Schistosoma margrebowiei</name>
    <dbReference type="NCBI Taxonomy" id="48269"/>
    <lineage>
        <taxon>Eukaryota</taxon>
        <taxon>Metazoa</taxon>
        <taxon>Spiralia</taxon>
        <taxon>Lophotrochozoa</taxon>
        <taxon>Platyhelminthes</taxon>
        <taxon>Trematoda</taxon>
        <taxon>Digenea</taxon>
        <taxon>Strigeidida</taxon>
        <taxon>Schistosomatoidea</taxon>
        <taxon>Schistosomatidae</taxon>
        <taxon>Schistosoma</taxon>
    </lineage>
</organism>
<sequence>MNNKIKDLENAHFELTDTLNKLLPEPIIKQMVKYKHLEPQLKELESTAHRVNRHKRNLNQSYSRSRSTVKKEKGCNPVSTNILFPKGTMACCDALFVLVSTYKQFSDRIYSVSLFFTVLNYLFEEVNKLHECAARELNMSYAKSLKHMENATQATKWKASSIMSCQDREGSICRSSSRGRIMSRYVYIYLYCEVI</sequence>
<evidence type="ECO:0000313" key="2">
    <source>
        <dbReference type="Proteomes" id="UP000277204"/>
    </source>
</evidence>
<name>A0A183MN51_9TREM</name>
<evidence type="ECO:0000313" key="1">
    <source>
        <dbReference type="EMBL" id="VDP23947.1"/>
    </source>
</evidence>
<gene>
    <name evidence="1" type="ORF">SMRZ_LOCUS17476</name>
</gene>